<evidence type="ECO:0000313" key="4">
    <source>
        <dbReference type="Proteomes" id="UP001597469"/>
    </source>
</evidence>
<dbReference type="InterPro" id="IPR025646">
    <property type="entry name" value="DUF4350"/>
</dbReference>
<name>A0ABW5M3W9_9BACT</name>
<comment type="caution">
    <text evidence="3">The sequence shown here is derived from an EMBL/GenBank/DDBJ whole genome shotgun (WGS) entry which is preliminary data.</text>
</comment>
<evidence type="ECO:0000259" key="2">
    <source>
        <dbReference type="Pfam" id="PF14258"/>
    </source>
</evidence>
<gene>
    <name evidence="3" type="ORF">ACFSUS_11350</name>
</gene>
<evidence type="ECO:0000256" key="1">
    <source>
        <dbReference type="SAM" id="Phobius"/>
    </source>
</evidence>
<protein>
    <submittedName>
        <fullName evidence="3">DUF4350 domain-containing protein</fullName>
    </submittedName>
</protein>
<dbReference type="EMBL" id="JBHULN010000006">
    <property type="protein sequence ID" value="MFD2571231.1"/>
    <property type="molecule type" value="Genomic_DNA"/>
</dbReference>
<evidence type="ECO:0000313" key="3">
    <source>
        <dbReference type="EMBL" id="MFD2571231.1"/>
    </source>
</evidence>
<keyword evidence="1" id="KW-0472">Membrane</keyword>
<proteinExistence type="predicted"/>
<keyword evidence="1" id="KW-0812">Transmembrane</keyword>
<feature type="transmembrane region" description="Helical" evidence="1">
    <location>
        <begin position="263"/>
        <end position="280"/>
    </location>
</feature>
<keyword evidence="4" id="KW-1185">Reference proteome</keyword>
<dbReference type="Proteomes" id="UP001597469">
    <property type="component" value="Unassembled WGS sequence"/>
</dbReference>
<dbReference type="RefSeq" id="WP_381522593.1">
    <property type="nucleotide sequence ID" value="NZ_JBHULN010000006.1"/>
</dbReference>
<sequence length="399" mass="46337">MVKANKYLLILLVTVTTYVLFEYYRPKPIDWSPTYENDDKIPFGTQALFELLPGVMQQSAVKTVRLPVYNFLTETKLPNRSNYIVVCRDFNIDRNDQRLLLRYVQRGNNALISAYDLPDSLGAVLGFKADVKEPTQADTTLRQNFVNLQLRTPTGYNFFHDDGRNFLSIKKSANITVLGRNARQEPVFIRLQYGKGQFFIHNLPLAFTNYYVLDAKTSDYAFKALSYLPALPTYWDEYQKQGRFDEDQQSILRYVRSQPALNWAYYLVVFGLILYAIFAGKRTQRIIPVIEPPKNTSLDFVKTVGQLYFQQGDHDNLARKKIQYFLAELRERYGLNTNSLDKEFTETLARKSGTSLQETAELVRLLRDTQKSISLSEYDLLTLNKAIENFKSELRLSRF</sequence>
<reference evidence="4" key="1">
    <citation type="journal article" date="2019" name="Int. J. Syst. Evol. Microbiol.">
        <title>The Global Catalogue of Microorganisms (GCM) 10K type strain sequencing project: providing services to taxonomists for standard genome sequencing and annotation.</title>
        <authorList>
            <consortium name="The Broad Institute Genomics Platform"/>
            <consortium name="The Broad Institute Genome Sequencing Center for Infectious Disease"/>
            <person name="Wu L."/>
            <person name="Ma J."/>
        </authorList>
    </citation>
    <scope>NUCLEOTIDE SEQUENCE [LARGE SCALE GENOMIC DNA]</scope>
    <source>
        <strain evidence="4">KCTC 42805</strain>
    </source>
</reference>
<dbReference type="Pfam" id="PF14258">
    <property type="entry name" value="DUF4350"/>
    <property type="match status" value="1"/>
</dbReference>
<organism evidence="3 4">
    <name type="scientific">Spirosoma soli</name>
    <dbReference type="NCBI Taxonomy" id="1770529"/>
    <lineage>
        <taxon>Bacteria</taxon>
        <taxon>Pseudomonadati</taxon>
        <taxon>Bacteroidota</taxon>
        <taxon>Cytophagia</taxon>
        <taxon>Cytophagales</taxon>
        <taxon>Cytophagaceae</taxon>
        <taxon>Spirosoma</taxon>
    </lineage>
</organism>
<accession>A0ABW5M3W9</accession>
<feature type="domain" description="DUF4350" evidence="2">
    <location>
        <begin position="38"/>
        <end position="222"/>
    </location>
</feature>
<keyword evidence="1" id="KW-1133">Transmembrane helix</keyword>